<dbReference type="Gene3D" id="6.10.340.10">
    <property type="match status" value="1"/>
</dbReference>
<keyword evidence="3 5" id="KW-0807">Transducer</keyword>
<evidence type="ECO:0000256" key="1">
    <source>
        <dbReference type="ARBA" id="ARBA00004370"/>
    </source>
</evidence>
<dbReference type="InterPro" id="IPR051310">
    <property type="entry name" value="MCP_chemotaxis"/>
</dbReference>
<dbReference type="GO" id="GO:0006935">
    <property type="term" value="P:chemotaxis"/>
    <property type="evidence" value="ECO:0007669"/>
    <property type="project" value="UniProtKB-KW"/>
</dbReference>
<evidence type="ECO:0000256" key="5">
    <source>
        <dbReference type="PROSITE-ProRule" id="PRU00284"/>
    </source>
</evidence>
<comment type="subcellular location">
    <subcellularLocation>
        <location evidence="1">Membrane</location>
    </subcellularLocation>
</comment>
<dbReference type="PROSITE" id="PS50111">
    <property type="entry name" value="CHEMOTAXIS_TRANSDUC_2"/>
    <property type="match status" value="1"/>
</dbReference>
<dbReference type="Pfam" id="PF18947">
    <property type="entry name" value="HAMP_2"/>
    <property type="match status" value="2"/>
</dbReference>
<evidence type="ECO:0000259" key="7">
    <source>
        <dbReference type="PROSITE" id="PS50885"/>
    </source>
</evidence>
<dbReference type="STRING" id="28885.EI16_11525"/>
<dbReference type="InterPro" id="IPR024478">
    <property type="entry name" value="HlyB_4HB_MCP"/>
</dbReference>
<accession>A0A066ZSS2</accession>
<feature type="domain" description="HAMP" evidence="7">
    <location>
        <begin position="214"/>
        <end position="267"/>
    </location>
</feature>
<feature type="domain" description="Methyl-accepting transducer" evidence="6">
    <location>
        <begin position="454"/>
        <end position="683"/>
    </location>
</feature>
<dbReference type="Proteomes" id="UP000027341">
    <property type="component" value="Unassembled WGS sequence"/>
</dbReference>
<comment type="similarity">
    <text evidence="4">Belongs to the methyl-accepting chemotaxis (MCP) protein family.</text>
</comment>
<dbReference type="Pfam" id="PF13682">
    <property type="entry name" value="CZB"/>
    <property type="match status" value="1"/>
</dbReference>
<feature type="domain" description="HAMP" evidence="7">
    <location>
        <begin position="352"/>
        <end position="404"/>
    </location>
</feature>
<dbReference type="CDD" id="cd19411">
    <property type="entry name" value="MCP2201-like_sensor"/>
    <property type="match status" value="1"/>
</dbReference>
<dbReference type="SUPFAM" id="SSF58104">
    <property type="entry name" value="Methyl-accepting chemotaxis protein (MCP) signaling domain"/>
    <property type="match status" value="2"/>
</dbReference>
<keyword evidence="2" id="KW-0488">Methylation</keyword>
<dbReference type="InterPro" id="IPR047347">
    <property type="entry name" value="YvaQ-like_sensor"/>
</dbReference>
<evidence type="ECO:0000313" key="8">
    <source>
        <dbReference type="EMBL" id="KDN96858.1"/>
    </source>
</evidence>
<dbReference type="PANTHER" id="PTHR43531:SF14">
    <property type="entry name" value="METHYL-ACCEPTING CHEMOTAXIS PROTEIN I-RELATED"/>
    <property type="match status" value="1"/>
</dbReference>
<name>A0A066ZSS2_HYDMR</name>
<evidence type="ECO:0000259" key="6">
    <source>
        <dbReference type="PROSITE" id="PS50111"/>
    </source>
</evidence>
<dbReference type="FunFam" id="1.10.287.950:FF:000001">
    <property type="entry name" value="Methyl-accepting chemotaxis sensory transducer"/>
    <property type="match status" value="1"/>
</dbReference>
<dbReference type="SMART" id="SM00283">
    <property type="entry name" value="MA"/>
    <property type="match status" value="1"/>
</dbReference>
<dbReference type="SMART" id="SM00304">
    <property type="entry name" value="HAMP"/>
    <property type="match status" value="2"/>
</dbReference>
<gene>
    <name evidence="8" type="ORF">EI16_11525</name>
</gene>
<dbReference type="CDD" id="cd06225">
    <property type="entry name" value="HAMP"/>
    <property type="match status" value="1"/>
</dbReference>
<dbReference type="Gene3D" id="1.10.287.950">
    <property type="entry name" value="Methyl-accepting chemotaxis protein"/>
    <property type="match status" value="1"/>
</dbReference>
<dbReference type="Pfam" id="PF12729">
    <property type="entry name" value="4HB_MCP_1"/>
    <property type="match status" value="1"/>
</dbReference>
<proteinExistence type="inferred from homology"/>
<comment type="caution">
    <text evidence="8">The sequence shown here is derived from an EMBL/GenBank/DDBJ whole genome shotgun (WGS) entry which is preliminary data.</text>
</comment>
<dbReference type="Pfam" id="PF00015">
    <property type="entry name" value="MCPsignal"/>
    <property type="match status" value="1"/>
</dbReference>
<evidence type="ECO:0000256" key="3">
    <source>
        <dbReference type="ARBA" id="ARBA00023224"/>
    </source>
</evidence>
<dbReference type="GO" id="GO:0004888">
    <property type="term" value="F:transmembrane signaling receptor activity"/>
    <property type="evidence" value="ECO:0007669"/>
    <property type="project" value="TreeGrafter"/>
</dbReference>
<dbReference type="InterPro" id="IPR004089">
    <property type="entry name" value="MCPsignal_dom"/>
</dbReference>
<keyword evidence="9" id="KW-1185">Reference proteome</keyword>
<organism evidence="8 9">
    <name type="scientific">Hydrogenovibrio marinus</name>
    <dbReference type="NCBI Taxonomy" id="28885"/>
    <lineage>
        <taxon>Bacteria</taxon>
        <taxon>Pseudomonadati</taxon>
        <taxon>Pseudomonadota</taxon>
        <taxon>Gammaproteobacteria</taxon>
        <taxon>Thiotrichales</taxon>
        <taxon>Piscirickettsiaceae</taxon>
        <taxon>Hydrogenovibrio</taxon>
    </lineage>
</organism>
<evidence type="ECO:0000256" key="4">
    <source>
        <dbReference type="ARBA" id="ARBA00029447"/>
    </source>
</evidence>
<sequence length="828" mass="91294">MSIKTKLMSIKTRLLVGVLGAIFFLLISNLIAQYVFRQATDTTSQITNAADQKLEMLNQIEILSGYRAAYTRDLIIYDDKKLLQNTREKLKVTASDIVDAFNTLDRMQLSSQEKDYLEKIRQSVVSANQSFGNFTSAIDEGFSDEAKHILVNEFNPKFIAFSNIVTNFKSYEEKQNTELANQLASQQDFGNKALWSLLALSVIIFSIVGSISAKILLAPIYAMRDTMAKILETGDLSHRVPIYSKDEIGQSAQSINELLTTINGATNDVKSVMTEISNGTFKEKIENEYKGDFELLKKGVNSSYDQIYNMVVMLRGTASNLRNGSLESIYNEHVEMKGDYAAVITDIKVAMDAIRFTVDDISRTLDSLSKGDFSKRVEVEAMGEFSKLKNAINSTIDGLDQFVGEVVTVQSKISEGDLTDYVRKDYSGKMAALKDSLNFSTQNMACMIAKVGAVTKLVSGEASTIASSSATVSDRIQEQTIALEKTSTQMEEMTKIVQQNAEVASNANAMTQQAQVKLTSGVEIMKSALKSMDQMTEASRKINDIISIIDSIAFQTNLLALNAAVEAARAGDHGRGFAVVAGEVRSLAGKSSDAASEIKKLIENSVNISDESGRYVKQTSDALIEVNHSIKEMSGMISEIASASREQADGIARVNESILEMESSTQQNAGLIEESASGSQDLFSQSEQLLHMVQGFKVDETMSKRIARNQSSHIAQHFEKMIEAHRSWKSKIRGFINGMDIGVTYEVATDHTACILGKWYYGEGQSLMHMPLMQELGQEHMEMHQAIKKVMDAKEIGDDSLVAEGLTQIDKQSEKVVAILEQLEDEVS</sequence>
<dbReference type="EMBL" id="JMIU01000001">
    <property type="protein sequence ID" value="KDN96858.1"/>
    <property type="molecule type" value="Genomic_DNA"/>
</dbReference>
<protein>
    <submittedName>
        <fullName evidence="8">Chemotaxis protein</fullName>
    </submittedName>
</protein>
<dbReference type="AlphaFoldDB" id="A0A066ZSS2"/>
<dbReference type="PROSITE" id="PS50885">
    <property type="entry name" value="HAMP"/>
    <property type="match status" value="2"/>
</dbReference>
<dbReference type="GO" id="GO:0005886">
    <property type="term" value="C:plasma membrane"/>
    <property type="evidence" value="ECO:0007669"/>
    <property type="project" value="TreeGrafter"/>
</dbReference>
<evidence type="ECO:0000313" key="9">
    <source>
        <dbReference type="Proteomes" id="UP000027341"/>
    </source>
</evidence>
<dbReference type="PANTHER" id="PTHR43531">
    <property type="entry name" value="PROTEIN ICFG"/>
    <property type="match status" value="1"/>
</dbReference>
<dbReference type="Gene3D" id="1.20.120.30">
    <property type="entry name" value="Aspartate receptor, ligand-binding domain"/>
    <property type="match status" value="1"/>
</dbReference>
<dbReference type="Gene3D" id="1.20.120.1530">
    <property type="match status" value="1"/>
</dbReference>
<evidence type="ECO:0000256" key="2">
    <source>
        <dbReference type="ARBA" id="ARBA00022481"/>
    </source>
</evidence>
<dbReference type="InterPro" id="IPR003660">
    <property type="entry name" value="HAMP_dom"/>
</dbReference>
<dbReference type="InterPro" id="IPR025991">
    <property type="entry name" value="Chemoreceptor_zinc-bind_dom"/>
</dbReference>
<reference evidence="8 9" key="1">
    <citation type="submission" date="2014-04" db="EMBL/GenBank/DDBJ databases">
        <title>Draft genome sequence of Hydrogenovibrio marinus MH-110, a model organism for aerobic H2 metabolism.</title>
        <authorList>
            <person name="Cha H.J."/>
            <person name="Jo B.H."/>
            <person name="Hwang B.H."/>
        </authorList>
    </citation>
    <scope>NUCLEOTIDE SEQUENCE [LARGE SCALE GENOMIC DNA]</scope>
    <source>
        <strain evidence="8 9">MH-110</strain>
    </source>
</reference>
<dbReference type="GO" id="GO:0007165">
    <property type="term" value="P:signal transduction"/>
    <property type="evidence" value="ECO:0007669"/>
    <property type="project" value="UniProtKB-KW"/>
</dbReference>
<dbReference type="RefSeq" id="WP_232087805.1">
    <property type="nucleotide sequence ID" value="NZ_AP020335.1"/>
</dbReference>